<name>A0A238V0R2_9PSEU</name>
<reference evidence="1 2" key="1">
    <citation type="submission" date="2017-06" db="EMBL/GenBank/DDBJ databases">
        <authorList>
            <person name="Kim H.J."/>
            <person name="Triplett B.A."/>
        </authorList>
    </citation>
    <scope>NUCLEOTIDE SEQUENCE [LARGE SCALE GENOMIC DNA]</scope>
    <source>
        <strain evidence="1 2">DSM 45207</strain>
    </source>
</reference>
<dbReference type="RefSeq" id="WP_089299500.1">
    <property type="nucleotide sequence ID" value="NZ_FZNW01000001.1"/>
</dbReference>
<dbReference type="OrthoDB" id="530636at2"/>
<dbReference type="Proteomes" id="UP000198348">
    <property type="component" value="Unassembled WGS sequence"/>
</dbReference>
<dbReference type="EMBL" id="FZNW01000001">
    <property type="protein sequence ID" value="SNR28060.1"/>
    <property type="molecule type" value="Genomic_DNA"/>
</dbReference>
<protein>
    <submittedName>
        <fullName evidence="1">Uncharacterized protein</fullName>
    </submittedName>
</protein>
<keyword evidence="2" id="KW-1185">Reference proteome</keyword>
<accession>A0A238V0R2</accession>
<organism evidence="1 2">
    <name type="scientific">Haloechinothrix alba</name>
    <dbReference type="NCBI Taxonomy" id="664784"/>
    <lineage>
        <taxon>Bacteria</taxon>
        <taxon>Bacillati</taxon>
        <taxon>Actinomycetota</taxon>
        <taxon>Actinomycetes</taxon>
        <taxon>Pseudonocardiales</taxon>
        <taxon>Pseudonocardiaceae</taxon>
        <taxon>Haloechinothrix</taxon>
    </lineage>
</organism>
<dbReference type="AlphaFoldDB" id="A0A238V0R2"/>
<gene>
    <name evidence="1" type="ORF">SAMN06265360_101160</name>
</gene>
<dbReference type="Pfam" id="PF21893">
    <property type="entry name" value="DUF6918"/>
    <property type="match status" value="1"/>
</dbReference>
<evidence type="ECO:0000313" key="2">
    <source>
        <dbReference type="Proteomes" id="UP000198348"/>
    </source>
</evidence>
<proteinExistence type="predicted"/>
<dbReference type="InterPro" id="IPR054211">
    <property type="entry name" value="DUF6918"/>
</dbReference>
<evidence type="ECO:0000313" key="1">
    <source>
        <dbReference type="EMBL" id="SNR28060.1"/>
    </source>
</evidence>
<sequence>MAATLKEILLDDSKRPAVVADMRQVVDDEVASKSGMSGTAIKSGYGLVNKIKPDIIGEAVDSLLDDFTARLEPFYAEYREKGGGSLAEYFDGRSDEVADALLGVTDARAEGSQRESIKKVYDKLRPQGKKNVEEALPRVAEVLTKHGAQ</sequence>